<evidence type="ECO:0000256" key="2">
    <source>
        <dbReference type="ARBA" id="ARBA00005236"/>
    </source>
</evidence>
<feature type="transmembrane region" description="Helical" evidence="7">
    <location>
        <begin position="381"/>
        <end position="399"/>
    </location>
</feature>
<gene>
    <name evidence="10" type="ORF">HSACCH_01704</name>
</gene>
<dbReference type="RefSeq" id="WP_005489223.1">
    <property type="nucleotide sequence ID" value="NZ_CAUI01000021.1"/>
</dbReference>
<evidence type="ECO:0000256" key="1">
    <source>
        <dbReference type="ARBA" id="ARBA00004651"/>
    </source>
</evidence>
<dbReference type="InterPro" id="IPR025857">
    <property type="entry name" value="MacB_PCD"/>
</dbReference>
<evidence type="ECO:0000313" key="10">
    <source>
        <dbReference type="EMBL" id="CCU79917.1"/>
    </source>
</evidence>
<evidence type="ECO:0000259" key="8">
    <source>
        <dbReference type="Pfam" id="PF02687"/>
    </source>
</evidence>
<evidence type="ECO:0000256" key="4">
    <source>
        <dbReference type="ARBA" id="ARBA00022692"/>
    </source>
</evidence>
<dbReference type="Pfam" id="PF12704">
    <property type="entry name" value="MacB_PCD"/>
    <property type="match status" value="1"/>
</dbReference>
<dbReference type="OrthoDB" id="9770099at2"/>
<dbReference type="PANTHER" id="PTHR30489:SF0">
    <property type="entry name" value="LIPOPROTEIN-RELEASING SYSTEM TRANSMEMBRANE PROTEIN LOLE"/>
    <property type="match status" value="1"/>
</dbReference>
<dbReference type="GO" id="GO:0044874">
    <property type="term" value="P:lipoprotein localization to outer membrane"/>
    <property type="evidence" value="ECO:0007669"/>
    <property type="project" value="TreeGrafter"/>
</dbReference>
<comment type="subcellular location">
    <subcellularLocation>
        <location evidence="1">Cell membrane</location>
        <topology evidence="1">Multi-pass membrane protein</topology>
    </subcellularLocation>
</comment>
<dbReference type="Proteomes" id="UP000012063">
    <property type="component" value="Unassembled WGS sequence"/>
</dbReference>
<dbReference type="AlphaFoldDB" id="M5E1R9"/>
<keyword evidence="5 7" id="KW-1133">Transmembrane helix</keyword>
<dbReference type="eggNOG" id="COG4591">
    <property type="taxonomic scope" value="Bacteria"/>
</dbReference>
<dbReference type="InterPro" id="IPR051447">
    <property type="entry name" value="Lipoprotein-release_system"/>
</dbReference>
<feature type="domain" description="ABC3 transporter permease C-terminal" evidence="8">
    <location>
        <begin position="279"/>
        <end position="409"/>
    </location>
</feature>
<evidence type="ECO:0000256" key="7">
    <source>
        <dbReference type="SAM" id="Phobius"/>
    </source>
</evidence>
<proteinExistence type="inferred from homology"/>
<comment type="caution">
    <text evidence="10">The sequence shown here is derived from an EMBL/GenBank/DDBJ whole genome shotgun (WGS) entry which is preliminary data.</text>
</comment>
<evidence type="ECO:0000256" key="5">
    <source>
        <dbReference type="ARBA" id="ARBA00022989"/>
    </source>
</evidence>
<keyword evidence="3" id="KW-1003">Cell membrane</keyword>
<dbReference type="Pfam" id="PF02687">
    <property type="entry name" value="FtsX"/>
    <property type="match status" value="1"/>
</dbReference>
<reference evidence="11" key="1">
    <citation type="journal article" date="2013" name="Genome Announc.">
        <title>Genome Sequence of Halanaerobium saccharolyticum subsp. saccharolyticum Strain DSM 6643T, a Halophilic Hydrogen-Producing Bacterium.</title>
        <authorList>
            <person name="Kivisto A."/>
            <person name="Larjo A."/>
            <person name="Ciranna A."/>
            <person name="Santala V."/>
            <person name="Roos C."/>
            <person name="Karp M."/>
        </authorList>
    </citation>
    <scope>NUCLEOTIDE SEQUENCE [LARGE SCALE GENOMIC DNA]</scope>
    <source>
        <strain evidence="11">DSM 6643</strain>
    </source>
</reference>
<dbReference type="PANTHER" id="PTHR30489">
    <property type="entry name" value="LIPOPROTEIN-RELEASING SYSTEM TRANSMEMBRANE PROTEIN LOLE"/>
    <property type="match status" value="1"/>
</dbReference>
<dbReference type="STRING" id="1293054.HSACCH_01704"/>
<feature type="transmembrane region" description="Helical" evidence="7">
    <location>
        <begin position="20"/>
        <end position="40"/>
    </location>
</feature>
<feature type="transmembrane region" description="Helical" evidence="7">
    <location>
        <begin position="280"/>
        <end position="301"/>
    </location>
</feature>
<dbReference type="EMBL" id="CAUI01000021">
    <property type="protein sequence ID" value="CCU79917.1"/>
    <property type="molecule type" value="Genomic_DNA"/>
</dbReference>
<dbReference type="InParanoid" id="M5E1R9"/>
<evidence type="ECO:0008006" key="12">
    <source>
        <dbReference type="Google" id="ProtNLM"/>
    </source>
</evidence>
<name>M5E1R9_9FIRM</name>
<evidence type="ECO:0000313" key="11">
    <source>
        <dbReference type="Proteomes" id="UP000012063"/>
    </source>
</evidence>
<keyword evidence="4 7" id="KW-0812">Transmembrane</keyword>
<keyword evidence="6 7" id="KW-0472">Membrane</keyword>
<comment type="similarity">
    <text evidence="2">Belongs to the ABC-4 integral membrane protein family. LolC/E subfamily.</text>
</comment>
<sequence>MKFLINIAFKNMFRNKLRTVVSILAIAFAVLVIVFTRGLIDGMIEDTYSLYIHYDTGHIKIIDQEYEQKEKLLSLNYTVNGLENKSLAEMESDLISLEGIEMVIPRLKFGAAVSTEEELVQMLAWGVEGDKEIQFTNIGRELTTGRMVEAGKREVVMGTDLLDKINRSVGEKVTMVYTTAFSSFQGATFEIVGKLESNLPLLNEQVVFMPLDTARQLLYLNGESTELLLVTDDRDQVMSYLPAVRNYLDQNGGEKYLAQSWKNGNSFIQLLEVSETIYNFIYLFLVLLSSIVVINTLVMIVKERTQEIGMMSALGLKSREILQLFILEGFAMAVIGSFLGALGGGALNYYLSKVGFDYSAAFEDIDVLMNPIIYPTYKFEHMVFAFIIGVVVTTLTAIIPARRAAKLDPTEALREI</sequence>
<feature type="domain" description="MacB-like periplasmic core" evidence="9">
    <location>
        <begin position="19"/>
        <end position="235"/>
    </location>
</feature>
<feature type="transmembrane region" description="Helical" evidence="7">
    <location>
        <begin position="321"/>
        <end position="342"/>
    </location>
</feature>
<dbReference type="FunCoup" id="M5E1R9">
    <property type="interactions" value="295"/>
</dbReference>
<dbReference type="GO" id="GO:0098797">
    <property type="term" value="C:plasma membrane protein complex"/>
    <property type="evidence" value="ECO:0007669"/>
    <property type="project" value="TreeGrafter"/>
</dbReference>
<organism evidence="10 11">
    <name type="scientific">Halanaerobium saccharolyticum subsp. saccharolyticum DSM 6643</name>
    <dbReference type="NCBI Taxonomy" id="1293054"/>
    <lineage>
        <taxon>Bacteria</taxon>
        <taxon>Bacillati</taxon>
        <taxon>Bacillota</taxon>
        <taxon>Clostridia</taxon>
        <taxon>Halanaerobiales</taxon>
        <taxon>Halanaerobiaceae</taxon>
        <taxon>Halanaerobium</taxon>
    </lineage>
</organism>
<protein>
    <recommendedName>
        <fullName evidence="12">ABC transport system permease protein</fullName>
    </recommendedName>
</protein>
<evidence type="ECO:0000256" key="6">
    <source>
        <dbReference type="ARBA" id="ARBA00023136"/>
    </source>
</evidence>
<accession>M5E1R9</accession>
<evidence type="ECO:0000256" key="3">
    <source>
        <dbReference type="ARBA" id="ARBA00022475"/>
    </source>
</evidence>
<evidence type="ECO:0000259" key="9">
    <source>
        <dbReference type="Pfam" id="PF12704"/>
    </source>
</evidence>
<dbReference type="InterPro" id="IPR003838">
    <property type="entry name" value="ABC3_permease_C"/>
</dbReference>
<keyword evidence="11" id="KW-1185">Reference proteome</keyword>